<dbReference type="EMBL" id="JAFBFH010000001">
    <property type="protein sequence ID" value="MBM7713059.1"/>
    <property type="molecule type" value="Genomic_DNA"/>
</dbReference>
<proteinExistence type="predicted"/>
<keyword evidence="1" id="KW-0540">Nuclease</keyword>
<evidence type="ECO:0000313" key="3">
    <source>
        <dbReference type="EMBL" id="MBM7713059.1"/>
    </source>
</evidence>
<keyword evidence="3" id="KW-0255">Endonuclease</keyword>
<protein>
    <submittedName>
        <fullName evidence="3">Endonuclease I</fullName>
    </submittedName>
</protein>
<dbReference type="Proteomes" id="UP000823485">
    <property type="component" value="Unassembled WGS sequence"/>
</dbReference>
<organism evidence="3 4">
    <name type="scientific">Siminovitchia thermophila</name>
    <dbReference type="NCBI Taxonomy" id="1245522"/>
    <lineage>
        <taxon>Bacteria</taxon>
        <taxon>Bacillati</taxon>
        <taxon>Bacillota</taxon>
        <taxon>Bacilli</taxon>
        <taxon>Bacillales</taxon>
        <taxon>Bacillaceae</taxon>
        <taxon>Siminovitchia</taxon>
    </lineage>
</organism>
<evidence type="ECO:0000313" key="4">
    <source>
        <dbReference type="Proteomes" id="UP000823485"/>
    </source>
</evidence>
<dbReference type="RefSeq" id="WP_077109960.1">
    <property type="nucleotide sequence ID" value="NZ_JAFBFH010000001.1"/>
</dbReference>
<evidence type="ECO:0000256" key="2">
    <source>
        <dbReference type="ARBA" id="ARBA00022801"/>
    </source>
</evidence>
<evidence type="ECO:0000256" key="1">
    <source>
        <dbReference type="ARBA" id="ARBA00022722"/>
    </source>
</evidence>
<gene>
    <name evidence="3" type="ORF">JOC94_000025</name>
</gene>
<accession>A0ABS2R1L0</accession>
<keyword evidence="4" id="KW-1185">Reference proteome</keyword>
<dbReference type="SUPFAM" id="SSF54060">
    <property type="entry name" value="His-Me finger endonucleases"/>
    <property type="match status" value="1"/>
</dbReference>
<keyword evidence="2" id="KW-0378">Hydrolase</keyword>
<dbReference type="InterPro" id="IPR044925">
    <property type="entry name" value="His-Me_finger_sf"/>
</dbReference>
<dbReference type="InterPro" id="IPR007346">
    <property type="entry name" value="Endonuclease-I"/>
</dbReference>
<sequence>MTVHLVPTIKTLEKNLYRLRENQLVYYDAQADRNEIIQYYRRVDVWETKSIYRQLHALVKQTHKNRVPYGVSKDQYLYTWVDLQPDGGIKSIYSGKDEDPAMLIAKDDEVRKKHEQLLAENGLPKYMPMELKFNAEHIVPQSWFSGREPMKGDLHHLFACEPSCNAIRSNFPYYDFPEYNPELPTEKIRNHCGVASSGLFEPEFGKGTVARALLYFVLRYPKGIKKAFRKKVDFPLLRKWNKTFPPELYEKHRNQAIFHIQGNRNPFIDFPELADSIYFPLRW</sequence>
<reference evidence="3 4" key="1">
    <citation type="submission" date="2021-01" db="EMBL/GenBank/DDBJ databases">
        <title>Genomic Encyclopedia of Type Strains, Phase IV (KMG-IV): sequencing the most valuable type-strain genomes for metagenomic binning, comparative biology and taxonomic classification.</title>
        <authorList>
            <person name="Goeker M."/>
        </authorList>
    </citation>
    <scope>NUCLEOTIDE SEQUENCE [LARGE SCALE GENOMIC DNA]</scope>
    <source>
        <strain evidence="3 4">DSM 105453</strain>
    </source>
</reference>
<dbReference type="GO" id="GO:0004519">
    <property type="term" value="F:endonuclease activity"/>
    <property type="evidence" value="ECO:0007669"/>
    <property type="project" value="UniProtKB-KW"/>
</dbReference>
<comment type="caution">
    <text evidence="3">The sequence shown here is derived from an EMBL/GenBank/DDBJ whole genome shotgun (WGS) entry which is preliminary data.</text>
</comment>
<dbReference type="Pfam" id="PF04231">
    <property type="entry name" value="Endonuclease_1"/>
    <property type="match status" value="1"/>
</dbReference>
<dbReference type="PANTHER" id="PTHR33607">
    <property type="entry name" value="ENDONUCLEASE-1"/>
    <property type="match status" value="1"/>
</dbReference>
<name>A0ABS2R1L0_9BACI</name>
<dbReference type="PANTHER" id="PTHR33607:SF2">
    <property type="entry name" value="ENDONUCLEASE-1"/>
    <property type="match status" value="1"/>
</dbReference>